<gene>
    <name evidence="2" type="ORF">SAMN05661044_00244</name>
</gene>
<dbReference type="OrthoDB" id="9808310at2"/>
<dbReference type="PANTHER" id="PTHR35446">
    <property type="entry name" value="SI:CH211-175M2.5"/>
    <property type="match status" value="1"/>
</dbReference>
<evidence type="ECO:0000313" key="2">
    <source>
        <dbReference type="EMBL" id="SEK43754.1"/>
    </source>
</evidence>
<reference evidence="3" key="1">
    <citation type="submission" date="2016-10" db="EMBL/GenBank/DDBJ databases">
        <authorList>
            <person name="Varghese N."/>
            <person name="Submissions S."/>
        </authorList>
    </citation>
    <scope>NUCLEOTIDE SEQUENCE [LARGE SCALE GENOMIC DNA]</scope>
    <source>
        <strain evidence="3">DSM 18733</strain>
    </source>
</reference>
<dbReference type="InterPro" id="IPR004675">
    <property type="entry name" value="AhpD_core"/>
</dbReference>
<accession>A0A1H7H0C7</accession>
<dbReference type="AlphaFoldDB" id="A0A1H7H0C7"/>
<dbReference type="Pfam" id="PF02627">
    <property type="entry name" value="CMD"/>
    <property type="match status" value="1"/>
</dbReference>
<dbReference type="InterPro" id="IPR029032">
    <property type="entry name" value="AhpD-like"/>
</dbReference>
<keyword evidence="2" id="KW-0560">Oxidoreductase</keyword>
<dbReference type="Proteomes" id="UP000199421">
    <property type="component" value="Unassembled WGS sequence"/>
</dbReference>
<evidence type="ECO:0000313" key="3">
    <source>
        <dbReference type="Proteomes" id="UP000199421"/>
    </source>
</evidence>
<proteinExistence type="predicted"/>
<dbReference type="NCBIfam" id="TIGR00778">
    <property type="entry name" value="ahpD_dom"/>
    <property type="match status" value="1"/>
</dbReference>
<dbReference type="PANTHER" id="PTHR35446:SF3">
    <property type="entry name" value="CMD DOMAIN-CONTAINING PROTEIN"/>
    <property type="match status" value="1"/>
</dbReference>
<dbReference type="STRING" id="407022.SAMN05661044_00244"/>
<dbReference type="InterPro" id="IPR003779">
    <property type="entry name" value="CMD-like"/>
</dbReference>
<dbReference type="EMBL" id="FOAF01000001">
    <property type="protein sequence ID" value="SEK43754.1"/>
    <property type="molecule type" value="Genomic_DNA"/>
</dbReference>
<organism evidence="2 3">
    <name type="scientific">Olivibacter domesticus</name>
    <name type="common">Pseudosphingobacterium domesticum</name>
    <dbReference type="NCBI Taxonomy" id="407022"/>
    <lineage>
        <taxon>Bacteria</taxon>
        <taxon>Pseudomonadati</taxon>
        <taxon>Bacteroidota</taxon>
        <taxon>Sphingobacteriia</taxon>
        <taxon>Sphingobacteriales</taxon>
        <taxon>Sphingobacteriaceae</taxon>
        <taxon>Olivibacter</taxon>
    </lineage>
</organism>
<keyword evidence="3" id="KW-1185">Reference proteome</keyword>
<feature type="domain" description="Carboxymuconolactone decarboxylase-like" evidence="1">
    <location>
        <begin position="43"/>
        <end position="113"/>
    </location>
</feature>
<evidence type="ECO:0000259" key="1">
    <source>
        <dbReference type="Pfam" id="PF02627"/>
    </source>
</evidence>
<dbReference type="RefSeq" id="WP_093317058.1">
    <property type="nucleotide sequence ID" value="NZ_FOAF01000001.1"/>
</dbReference>
<sequence length="188" mass="21180">MVAIEMPLLEAVSEANKNYVAYFEKRLGHIPNLFLSMMHSTHAFGNYHHFQGRKTSLSLREREVVSLVLAQCNGSLYCLSAHTMIAKLNGFSDKEVMQLRQGKADFDPKLNALAQLVKAMAEKRGHHIAVELDSFFDSGYTNEQLIDLLHTIGENYISNLTAKTLKVPIDFPLAPALDKENNDDCKER</sequence>
<keyword evidence="2" id="KW-0575">Peroxidase</keyword>
<dbReference type="GO" id="GO:0051920">
    <property type="term" value="F:peroxiredoxin activity"/>
    <property type="evidence" value="ECO:0007669"/>
    <property type="project" value="InterPro"/>
</dbReference>
<protein>
    <submittedName>
        <fullName evidence="2">Alkylhydroperoxidase AhpD family core domain-containing protein</fullName>
    </submittedName>
</protein>
<dbReference type="Gene3D" id="1.20.1290.10">
    <property type="entry name" value="AhpD-like"/>
    <property type="match status" value="1"/>
</dbReference>
<name>A0A1H7H0C7_OLID1</name>
<dbReference type="SUPFAM" id="SSF69118">
    <property type="entry name" value="AhpD-like"/>
    <property type="match status" value="1"/>
</dbReference>